<dbReference type="Proteomes" id="UP000464754">
    <property type="component" value="Chromosome"/>
</dbReference>
<evidence type="ECO:0000313" key="2">
    <source>
        <dbReference type="Proteomes" id="UP000464754"/>
    </source>
</evidence>
<keyword evidence="2" id="KW-1185">Reference proteome</keyword>
<dbReference type="KEGG" id="aarg:Aargi30884_27740"/>
<accession>A0A6N4TMU4</accession>
<protein>
    <submittedName>
        <fullName evidence="1">Uncharacterized protein</fullName>
    </submittedName>
</protein>
<reference evidence="2" key="1">
    <citation type="submission" date="2019-05" db="EMBL/GenBank/DDBJ databases">
        <title>Complete genome sequencing of Absiella argi strain JCM 30884.</title>
        <authorList>
            <person name="Sakamoto M."/>
            <person name="Murakami T."/>
            <person name="Mori H."/>
        </authorList>
    </citation>
    <scope>NUCLEOTIDE SEQUENCE [LARGE SCALE GENOMIC DNA]</scope>
    <source>
        <strain evidence="2">JCM 30884</strain>
    </source>
</reference>
<sequence>MKILKNKTIEMTEEQYDRNIAKIEQYLQKNKIARRTLSRCINFGNNTISDMLTRRRMGCIEIWEQLEEVMGCKFEYTSVRDSEKGEKNKIMLPDYIEKQLSFTKNTFISKKVVKKYGKKAIINELKKHGFNVILYKTEFDNYILEIKE</sequence>
<organism evidence="1 2">
    <name type="scientific">Amedibacterium intestinale</name>
    <dbReference type="NCBI Taxonomy" id="2583452"/>
    <lineage>
        <taxon>Bacteria</taxon>
        <taxon>Bacillati</taxon>
        <taxon>Bacillota</taxon>
        <taxon>Erysipelotrichia</taxon>
        <taxon>Erysipelotrichales</taxon>
        <taxon>Erysipelotrichaceae</taxon>
        <taxon>Amedibacterium</taxon>
    </lineage>
</organism>
<evidence type="ECO:0000313" key="1">
    <source>
        <dbReference type="EMBL" id="BBK23871.1"/>
    </source>
</evidence>
<dbReference type="RefSeq" id="WP_163052535.1">
    <property type="nucleotide sequence ID" value="NZ_AP019695.1"/>
</dbReference>
<gene>
    <name evidence="1" type="ORF">Aargi30884_27740</name>
</gene>
<dbReference type="EMBL" id="AP019695">
    <property type="protein sequence ID" value="BBK23871.1"/>
    <property type="molecule type" value="Genomic_DNA"/>
</dbReference>
<name>A0A6N4TMU4_9FIRM</name>
<dbReference type="AlphaFoldDB" id="A0A6N4TMU4"/>
<proteinExistence type="predicted"/>